<dbReference type="InterPro" id="IPR043502">
    <property type="entry name" value="DNA/RNA_pol_sf"/>
</dbReference>
<evidence type="ECO:0000259" key="1">
    <source>
        <dbReference type="PROSITE" id="PS50878"/>
    </source>
</evidence>
<organism evidence="2 3">
    <name type="scientific">Meganyctiphanes norvegica</name>
    <name type="common">Northern krill</name>
    <name type="synonym">Thysanopoda norvegica</name>
    <dbReference type="NCBI Taxonomy" id="48144"/>
    <lineage>
        <taxon>Eukaryota</taxon>
        <taxon>Metazoa</taxon>
        <taxon>Ecdysozoa</taxon>
        <taxon>Arthropoda</taxon>
        <taxon>Crustacea</taxon>
        <taxon>Multicrustacea</taxon>
        <taxon>Malacostraca</taxon>
        <taxon>Eumalacostraca</taxon>
        <taxon>Eucarida</taxon>
        <taxon>Euphausiacea</taxon>
        <taxon>Euphausiidae</taxon>
        <taxon>Meganyctiphanes</taxon>
    </lineage>
</organism>
<dbReference type="AlphaFoldDB" id="A0AAV2Q5G2"/>
<dbReference type="PRINTS" id="PR01345">
    <property type="entry name" value="CERVTRCPTASE"/>
</dbReference>
<accession>A0AAV2Q5G2</accession>
<evidence type="ECO:0000313" key="3">
    <source>
        <dbReference type="Proteomes" id="UP001497623"/>
    </source>
</evidence>
<dbReference type="GO" id="GO:0071897">
    <property type="term" value="P:DNA biosynthetic process"/>
    <property type="evidence" value="ECO:0007669"/>
    <property type="project" value="UniProtKB-ARBA"/>
</dbReference>
<comment type="caution">
    <text evidence="2">The sequence shown here is derived from an EMBL/GenBank/DDBJ whole genome shotgun (WGS) entry which is preliminary data.</text>
</comment>
<evidence type="ECO:0000313" key="2">
    <source>
        <dbReference type="EMBL" id="CAL4069243.1"/>
    </source>
</evidence>
<protein>
    <recommendedName>
        <fullName evidence="1">Reverse transcriptase domain-containing protein</fullName>
    </recommendedName>
</protein>
<dbReference type="Proteomes" id="UP001497623">
    <property type="component" value="Unassembled WGS sequence"/>
</dbReference>
<gene>
    <name evidence="2" type="ORF">MNOR_LOCUS7698</name>
</gene>
<feature type="domain" description="Reverse transcriptase" evidence="1">
    <location>
        <begin position="34"/>
        <end position="302"/>
    </location>
</feature>
<dbReference type="SUPFAM" id="SSF56672">
    <property type="entry name" value="DNA/RNA polymerases"/>
    <property type="match status" value="1"/>
</dbReference>
<dbReference type="InterPro" id="IPR000477">
    <property type="entry name" value="RT_dom"/>
</dbReference>
<dbReference type="PROSITE" id="PS50878">
    <property type="entry name" value="RT_POL"/>
    <property type="match status" value="1"/>
</dbReference>
<proteinExistence type="predicted"/>
<dbReference type="Pfam" id="PF00078">
    <property type="entry name" value="RVT_1"/>
    <property type="match status" value="1"/>
</dbReference>
<feature type="non-terminal residue" evidence="2">
    <location>
        <position position="440"/>
    </location>
</feature>
<keyword evidence="3" id="KW-1185">Reference proteome</keyword>
<dbReference type="CDD" id="cd01650">
    <property type="entry name" value="RT_nLTR_like"/>
    <property type="match status" value="1"/>
</dbReference>
<reference evidence="2 3" key="1">
    <citation type="submission" date="2024-05" db="EMBL/GenBank/DDBJ databases">
        <authorList>
            <person name="Wallberg A."/>
        </authorList>
    </citation>
    <scope>NUCLEOTIDE SEQUENCE [LARGE SCALE GENOMIC DNA]</scope>
</reference>
<sequence>MDANSSAGPDGIPAKFLIKTKETISLALLIIMRKSLDEGKIPDILKLAHVTPIHKGGSKLKPEQYRPVSLTSHIMKVLERVVKTRIMKHLLEKGLINPGQHGFVPGKSTQTQLLEHFCDIYEAIAEGVRIDTVYLDFAKAFDKVNHNILLQKLVKHKIKGKVGMWIREFLSDRKYRVVANGEMSEEQDVKSGVPQGTVLAAILFVIMISDIDEEVNRSIIRCFADDTRNSLKIKTEEDKKAMQSDLNLIYKWAERNIMEFNEVKFEQMACGRTNGICIESYRTPSGKEIEYKNKVKDLGVITSEDLLFREHIDSVVTSCKIKQGIILRKFITRKEEPMMKMFKTYIRSKIDYCCLVWSPWCQKDINKIERLQRNFTSKIEGMEKLDYHERLIKLNLFSLERRRERFMIINAWQQLEGEKENILGFKEIWAGRHRTIKSTR</sequence>
<dbReference type="EMBL" id="CAXKWB010003434">
    <property type="protein sequence ID" value="CAL4069243.1"/>
    <property type="molecule type" value="Genomic_DNA"/>
</dbReference>
<name>A0AAV2Q5G2_MEGNR</name>
<dbReference type="PANTHER" id="PTHR33332">
    <property type="entry name" value="REVERSE TRANSCRIPTASE DOMAIN-CONTAINING PROTEIN"/>
    <property type="match status" value="1"/>
</dbReference>